<organism evidence="2 3">
    <name type="scientific">Streptomyces finlayi</name>
    <dbReference type="NCBI Taxonomy" id="67296"/>
    <lineage>
        <taxon>Bacteria</taxon>
        <taxon>Bacillati</taxon>
        <taxon>Actinomycetota</taxon>
        <taxon>Actinomycetes</taxon>
        <taxon>Kitasatosporales</taxon>
        <taxon>Streptomycetaceae</taxon>
        <taxon>Streptomyces</taxon>
    </lineage>
</organism>
<accession>A0A919C885</accession>
<evidence type="ECO:0000313" key="3">
    <source>
        <dbReference type="Proteomes" id="UP000638353"/>
    </source>
</evidence>
<keyword evidence="1" id="KW-0812">Transmembrane</keyword>
<reference evidence="2" key="2">
    <citation type="submission" date="2020-09" db="EMBL/GenBank/DDBJ databases">
        <authorList>
            <person name="Sun Q."/>
            <person name="Ohkuma M."/>
        </authorList>
    </citation>
    <scope>NUCLEOTIDE SEQUENCE</scope>
    <source>
        <strain evidence="2">JCM 4637</strain>
    </source>
</reference>
<reference evidence="2" key="1">
    <citation type="journal article" date="2014" name="Int. J. Syst. Evol. Microbiol.">
        <title>Complete genome sequence of Corynebacterium casei LMG S-19264T (=DSM 44701T), isolated from a smear-ripened cheese.</title>
        <authorList>
            <consortium name="US DOE Joint Genome Institute (JGI-PGF)"/>
            <person name="Walter F."/>
            <person name="Albersmeier A."/>
            <person name="Kalinowski J."/>
            <person name="Ruckert C."/>
        </authorList>
    </citation>
    <scope>NUCLEOTIDE SEQUENCE</scope>
    <source>
        <strain evidence="2">JCM 4637</strain>
    </source>
</reference>
<evidence type="ECO:0000256" key="1">
    <source>
        <dbReference type="SAM" id="Phobius"/>
    </source>
</evidence>
<evidence type="ECO:0000313" key="2">
    <source>
        <dbReference type="EMBL" id="GHC83016.1"/>
    </source>
</evidence>
<proteinExistence type="predicted"/>
<keyword evidence="1" id="KW-0472">Membrane</keyword>
<feature type="transmembrane region" description="Helical" evidence="1">
    <location>
        <begin position="50"/>
        <end position="69"/>
    </location>
</feature>
<dbReference type="EMBL" id="BMVC01000002">
    <property type="protein sequence ID" value="GHC83016.1"/>
    <property type="molecule type" value="Genomic_DNA"/>
</dbReference>
<sequence>MGADGGPLGETAYDAEWADAVRHALRCAGAFLAMLLVVDASAEASSWARTAVWVGLALVVLVILVPVRVTAGAGWVSVRGVLGERVVRTDRLVAVRWAEGVAGRVVLRDAEGGRVELDPRVLVANPQLWRLVDEGARASRAGTLRCGTAELRRLGERVDGETARAVFRVSGLE</sequence>
<dbReference type="Proteomes" id="UP000638353">
    <property type="component" value="Unassembled WGS sequence"/>
</dbReference>
<gene>
    <name evidence="2" type="ORF">GCM10010334_11760</name>
</gene>
<protein>
    <recommendedName>
        <fullName evidence="4">PH domain-containing protein</fullName>
    </recommendedName>
</protein>
<dbReference type="RefSeq" id="WP_189822374.1">
    <property type="nucleotide sequence ID" value="NZ_BMVC01000002.1"/>
</dbReference>
<comment type="caution">
    <text evidence="2">The sequence shown here is derived from an EMBL/GenBank/DDBJ whole genome shotgun (WGS) entry which is preliminary data.</text>
</comment>
<keyword evidence="1" id="KW-1133">Transmembrane helix</keyword>
<evidence type="ECO:0008006" key="4">
    <source>
        <dbReference type="Google" id="ProtNLM"/>
    </source>
</evidence>
<dbReference type="AlphaFoldDB" id="A0A919C885"/>
<name>A0A919C885_9ACTN</name>
<feature type="transmembrane region" description="Helical" evidence="1">
    <location>
        <begin position="20"/>
        <end position="38"/>
    </location>
</feature>